<evidence type="ECO:0000256" key="1">
    <source>
        <dbReference type="ARBA" id="ARBA00022527"/>
    </source>
</evidence>
<name>A0A1D6G352_MAIZE</name>
<dbReference type="Pfam" id="PF07714">
    <property type="entry name" value="PK_Tyr_Ser-Thr"/>
    <property type="match status" value="1"/>
</dbReference>
<sequence length="990" mass="106189">MGRCGGGSGAGAGGGALGGCALLTAALVISTLVIQGAGGSKQSHAPAVARKVLLSITNWHPHNYLDDVLHPSQVQDQRLERLGQDAPSFHTGNELPNPHLRQVPAALPSLPVQPYAPHPKISADNPTAAPSFQKIPWCKYYTVSLTSPPLPAIGRRMQSPAASPETAVHPAKHGKDHGTPVSAPSNVSHHHAMPANNTHGKTHGTPVLAPEKRRHHHLPANNSYVKGPAVSPSKSPIIHRKGHGVPVAAPPKEHWSYLPPANRRHHKGSRPAPRKSNNTSAPSHVYPGSPAPAPERLPPSKGKGQGNSAHAPRHPNHYHSPSYSPGSALPPAHPPDAPAFRKPKALAPAPSQSLLPPPTNSYCTAPCSDPLTNSPPGMTCLCVLPIKVELRFGIALYTFFTLVPELAQDIASGVFMNQSQVRVMGANAAPDDPEKTIVFIDLVPLGPKFDNATAFLVFERFCNKQVIINPMDFGKYDVLYVLYQGLPPSPPAASMNNGLSNVNDPSLHPLAADVVNHKERKGRGIIIIIILSSAFAFILCAGAALVVYFKLRNRSHLTEASPVPTKPAGPGSAMLGNRLESRPISASPSFSSSLVAYKGTAKTFNLVEMERATLGFDESRIIGEGGFGRVYEGILEDGERVAIKVLKRDDQQGTREFLAEVEMLSRLHHRNLVKLIGICTEGHSRCLVYELVPNGSVESHLHDKGAARFDWDARLKIALGAARGLAYLHEDSSPRVIHRDFKSSNILLEHDFTPKVSDFGLARTALGEGNEHISTRVMGTFGYVAPEYAMTGHLLVKSDVYSYGVVLLELLTGMKPVDMLRPPGQENLVAWAGSLLTSRDGLESIVDPSLGSSIPFDSIARVAAIASMCVQPEVDQRPFMGEVVQALKLVCDEGSEFNGSTSFSQDLRIQDVEAMSRASGDVDFVDPTLSAELFTSSARYDAMDASGSFRRYSSSGPLRVGRAGLDKERGLSTGSSSEHVGLQRFRIDSE</sequence>
<dbReference type="InterPro" id="IPR008271">
    <property type="entry name" value="Ser/Thr_kinase_AS"/>
</dbReference>
<dbReference type="InParanoid" id="A0A1D6G352"/>
<evidence type="ECO:0000256" key="4">
    <source>
        <dbReference type="ARBA" id="ARBA00022777"/>
    </source>
</evidence>
<feature type="binding site" evidence="6">
    <location>
        <position position="644"/>
    </location>
    <ligand>
        <name>ATP</name>
        <dbReference type="ChEBI" id="CHEBI:30616"/>
    </ligand>
</feature>
<dbReference type="PANTHER" id="PTHR47989">
    <property type="entry name" value="OS01G0750732 PROTEIN"/>
    <property type="match status" value="1"/>
</dbReference>
<evidence type="ECO:0000313" key="9">
    <source>
        <dbReference type="EMBL" id="AQK97783.1"/>
    </source>
</evidence>
<feature type="transmembrane region" description="Helical" evidence="8">
    <location>
        <begin position="12"/>
        <end position="34"/>
    </location>
</feature>
<reference evidence="9" key="1">
    <citation type="submission" date="2015-12" db="EMBL/GenBank/DDBJ databases">
        <title>Update maize B73 reference genome by single molecule sequencing technologies.</title>
        <authorList>
            <consortium name="Maize Genome Sequencing Project"/>
            <person name="Ware D."/>
        </authorList>
    </citation>
    <scope>NUCLEOTIDE SEQUENCE</scope>
    <source>
        <tissue evidence="9">Seedling</tissue>
    </source>
</reference>
<evidence type="ECO:0000256" key="2">
    <source>
        <dbReference type="ARBA" id="ARBA00022679"/>
    </source>
</evidence>
<keyword evidence="8" id="KW-0812">Transmembrane</keyword>
<dbReference type="Pfam" id="PF23180">
    <property type="entry name" value="ALE2_N"/>
    <property type="match status" value="1"/>
</dbReference>
<dbReference type="FunCoup" id="A0A1D6G352">
    <property type="interactions" value="324"/>
</dbReference>
<dbReference type="FunFam" id="1.10.510.10:FF:000051">
    <property type="entry name" value="Receptor-like serine/threonine-protein kinase ALE2"/>
    <property type="match status" value="1"/>
</dbReference>
<evidence type="ECO:0000256" key="5">
    <source>
        <dbReference type="ARBA" id="ARBA00022840"/>
    </source>
</evidence>
<keyword evidence="5 6" id="KW-0067">ATP-binding</keyword>
<dbReference type="IntAct" id="A0A1D6G352">
    <property type="interactions" value="4"/>
</dbReference>
<feature type="region of interest" description="Disordered" evidence="7">
    <location>
        <begin position="156"/>
        <end position="358"/>
    </location>
</feature>
<protein>
    <submittedName>
        <fullName evidence="9">Protein kinase superfamily protein</fullName>
    </submittedName>
</protein>
<dbReference type="GO" id="GO:0005524">
    <property type="term" value="F:ATP binding"/>
    <property type="evidence" value="ECO:0007669"/>
    <property type="project" value="UniProtKB-UniRule"/>
</dbReference>
<dbReference type="Gene3D" id="3.30.200.20">
    <property type="entry name" value="Phosphorylase Kinase, domain 1"/>
    <property type="match status" value="1"/>
</dbReference>
<keyword evidence="2" id="KW-0808">Transferase</keyword>
<dbReference type="CDD" id="cd14066">
    <property type="entry name" value="STKc_IRAK"/>
    <property type="match status" value="1"/>
</dbReference>
<dbReference type="InterPro" id="IPR001245">
    <property type="entry name" value="Ser-Thr/Tyr_kinase_cat_dom"/>
</dbReference>
<evidence type="ECO:0000256" key="3">
    <source>
        <dbReference type="ARBA" id="ARBA00022741"/>
    </source>
</evidence>
<dbReference type="SUPFAM" id="SSF56112">
    <property type="entry name" value="Protein kinase-like (PK-like)"/>
    <property type="match status" value="1"/>
</dbReference>
<dbReference type="PROSITE" id="PS51257">
    <property type="entry name" value="PROKAR_LIPOPROTEIN"/>
    <property type="match status" value="1"/>
</dbReference>
<dbReference type="SMR" id="A0A1D6G352"/>
<keyword evidence="8" id="KW-1133">Transmembrane helix</keyword>
<keyword evidence="4 9" id="KW-0418">Kinase</keyword>
<dbReference type="ExpressionAtlas" id="A0A1D6G352">
    <property type="expression patterns" value="baseline and differential"/>
</dbReference>
<keyword evidence="3 6" id="KW-0547">Nucleotide-binding</keyword>
<dbReference type="InterPro" id="IPR011009">
    <property type="entry name" value="Kinase-like_dom_sf"/>
</dbReference>
<keyword evidence="8" id="KW-0472">Membrane</keyword>
<keyword evidence="1" id="KW-0723">Serine/threonine-protein kinase</keyword>
<dbReference type="FunFam" id="3.30.200.20:FF:000146">
    <property type="entry name" value="receptor-like serine/threonine-protein kinase ALE2"/>
    <property type="match status" value="1"/>
</dbReference>
<evidence type="ECO:0000256" key="7">
    <source>
        <dbReference type="SAM" id="MobiDB-lite"/>
    </source>
</evidence>
<organism evidence="9">
    <name type="scientific">Zea mays</name>
    <name type="common">Maize</name>
    <dbReference type="NCBI Taxonomy" id="4577"/>
    <lineage>
        <taxon>Eukaryota</taxon>
        <taxon>Viridiplantae</taxon>
        <taxon>Streptophyta</taxon>
        <taxon>Embryophyta</taxon>
        <taxon>Tracheophyta</taxon>
        <taxon>Spermatophyta</taxon>
        <taxon>Magnoliopsida</taxon>
        <taxon>Liliopsida</taxon>
        <taxon>Poales</taxon>
        <taxon>Poaceae</taxon>
        <taxon>PACMAD clade</taxon>
        <taxon>Panicoideae</taxon>
        <taxon>Andropogonodae</taxon>
        <taxon>Andropogoneae</taxon>
        <taxon>Tripsacinae</taxon>
        <taxon>Zea</taxon>
    </lineage>
</organism>
<evidence type="ECO:0000256" key="8">
    <source>
        <dbReference type="SAM" id="Phobius"/>
    </source>
</evidence>
<accession>A0A1D6G352</accession>
<gene>
    <name evidence="9" type="ORF">ZEAMMB73_Zm00001d011700</name>
</gene>
<dbReference type="PROSITE" id="PS00108">
    <property type="entry name" value="PROTEIN_KINASE_ST"/>
    <property type="match status" value="1"/>
</dbReference>
<dbReference type="Gene3D" id="1.10.510.10">
    <property type="entry name" value="Transferase(Phosphotransferase) domain 1"/>
    <property type="match status" value="1"/>
</dbReference>
<dbReference type="EMBL" id="CM000784">
    <property type="protein sequence ID" value="AQK97783.1"/>
    <property type="molecule type" value="Genomic_DNA"/>
</dbReference>
<dbReference type="InterPro" id="IPR057597">
    <property type="entry name" value="ALE2_N"/>
</dbReference>
<dbReference type="PROSITE" id="PS50011">
    <property type="entry name" value="PROTEIN_KINASE_DOM"/>
    <property type="match status" value="1"/>
</dbReference>
<feature type="compositionally biased region" description="Basic residues" evidence="7">
    <location>
        <begin position="262"/>
        <end position="273"/>
    </location>
</feature>
<dbReference type="InterPro" id="IPR017441">
    <property type="entry name" value="Protein_kinase_ATP_BS"/>
</dbReference>
<dbReference type="PROSITE" id="PS00107">
    <property type="entry name" value="PROTEIN_KINASE_ATP"/>
    <property type="match status" value="1"/>
</dbReference>
<dbReference type="GO" id="GO:0004674">
    <property type="term" value="F:protein serine/threonine kinase activity"/>
    <property type="evidence" value="ECO:0007669"/>
    <property type="project" value="UniProtKB-KW"/>
</dbReference>
<dbReference type="AlphaFoldDB" id="A0A1D6G352"/>
<dbReference type="InterPro" id="IPR000719">
    <property type="entry name" value="Prot_kinase_dom"/>
</dbReference>
<dbReference type="STRING" id="4577.A0A1D6G352"/>
<proteinExistence type="predicted"/>
<feature type="compositionally biased region" description="Low complexity" evidence="7">
    <location>
        <begin position="345"/>
        <end position="354"/>
    </location>
</feature>
<dbReference type="PANTHER" id="PTHR47989:SF45">
    <property type="entry name" value="OS01G0709500 PROTEIN"/>
    <property type="match status" value="1"/>
</dbReference>
<feature type="region of interest" description="Disordered" evidence="7">
    <location>
        <begin position="559"/>
        <end position="578"/>
    </location>
</feature>
<evidence type="ECO:0000256" key="6">
    <source>
        <dbReference type="PROSITE-ProRule" id="PRU10141"/>
    </source>
</evidence>
<feature type="transmembrane region" description="Helical" evidence="8">
    <location>
        <begin position="525"/>
        <end position="549"/>
    </location>
</feature>